<evidence type="ECO:0000256" key="1">
    <source>
        <dbReference type="SAM" id="Coils"/>
    </source>
</evidence>
<feature type="region of interest" description="Disordered" evidence="2">
    <location>
        <begin position="1"/>
        <end position="46"/>
    </location>
</feature>
<accession>A0A9J7J1Y6</accession>
<dbReference type="Proteomes" id="UP000301870">
    <property type="component" value="Unplaced"/>
</dbReference>
<keyword evidence="3" id="KW-1185">Reference proteome</keyword>
<evidence type="ECO:0000313" key="4">
    <source>
        <dbReference type="RefSeq" id="XP_022836076.1"/>
    </source>
</evidence>
<keyword evidence="1" id="KW-0175">Coiled coil</keyword>
<gene>
    <name evidence="4" type="primary">LOC111363479</name>
</gene>
<feature type="coiled-coil region" evidence="1">
    <location>
        <begin position="85"/>
        <end position="119"/>
    </location>
</feature>
<dbReference type="KEGG" id="sliu:111363479"/>
<protein>
    <submittedName>
        <fullName evidence="4">Uncharacterized protein LOC111363479</fullName>
    </submittedName>
</protein>
<reference evidence="4" key="1">
    <citation type="submission" date="2025-08" db="UniProtKB">
        <authorList>
            <consortium name="RefSeq"/>
        </authorList>
    </citation>
    <scope>IDENTIFICATION</scope>
    <source>
        <strain evidence="4">Ishihara</strain>
        <tissue evidence="4">Whole body</tissue>
    </source>
</reference>
<organism evidence="3 4">
    <name type="scientific">Spodoptera litura</name>
    <name type="common">Asian cotton leafworm</name>
    <dbReference type="NCBI Taxonomy" id="69820"/>
    <lineage>
        <taxon>Eukaryota</taxon>
        <taxon>Metazoa</taxon>
        <taxon>Ecdysozoa</taxon>
        <taxon>Arthropoda</taxon>
        <taxon>Hexapoda</taxon>
        <taxon>Insecta</taxon>
        <taxon>Pterygota</taxon>
        <taxon>Neoptera</taxon>
        <taxon>Endopterygota</taxon>
        <taxon>Lepidoptera</taxon>
        <taxon>Glossata</taxon>
        <taxon>Ditrysia</taxon>
        <taxon>Noctuoidea</taxon>
        <taxon>Noctuidae</taxon>
        <taxon>Amphipyrinae</taxon>
        <taxon>Spodoptera</taxon>
    </lineage>
</organism>
<evidence type="ECO:0000313" key="3">
    <source>
        <dbReference type="Proteomes" id="UP000301870"/>
    </source>
</evidence>
<sequence length="122" mass="14020">MLRAPVTTALVASRSPSPEATGSRVEPPHERTTITPPRASTERPIATASHRRPILMRESLNEQRINTLLKCYKNADEEHAANMAIMRLQEQREKEMLVQEKLKTEQEEIKLEILKLQLKKLQ</sequence>
<dbReference type="GeneID" id="111363479"/>
<proteinExistence type="predicted"/>
<evidence type="ECO:0000256" key="2">
    <source>
        <dbReference type="SAM" id="MobiDB-lite"/>
    </source>
</evidence>
<dbReference type="RefSeq" id="XP_022836076.1">
    <property type="nucleotide sequence ID" value="XM_022980308.1"/>
</dbReference>
<name>A0A9J7J1Y6_SPOLT</name>
<dbReference type="AlphaFoldDB" id="A0A9J7J1Y6"/>